<reference evidence="2" key="1">
    <citation type="submission" date="2017-02" db="EMBL/GenBank/DDBJ databases">
        <title>Comparative genomics and description of representatives of a novel lineage of planctomycetes thriving in anoxic sediments.</title>
        <authorList>
            <person name="Spring S."/>
            <person name="Bunk B."/>
            <person name="Sproer C."/>
        </authorList>
    </citation>
    <scope>NUCLEOTIDE SEQUENCE [LARGE SCALE GENOMIC DNA]</scope>
    <source>
        <strain evidence="2">SM-Chi-D1</strain>
    </source>
</reference>
<dbReference type="STRING" id="1851148.SMSP2_02699"/>
<sequence>MLSRIRKFLLIILLTLLIWVWADISSDVTLENESATISVDRGGVRDVWVSINESDHASIVMDLTGPNSKVQKLQLRNESLDIKFNPLTSNAVGSEPGVYTPPVETILRQSPEFMELGLTLEACEPVTVSIKVENLVKKQLKVVCINENDVIVPNASVKPALIYMYVFDDWPEDKLKAYIKLTNPQQQKASREEITLMPYVELSPKRYVYHQEPVYVSIESSQEIKTADIISGPRIGYTFPADMAGKYEVQVEENVRDFQYMATEEAKEIFRQQPYHLLLEIKNTDAQGEPVTRQLKYNFPPQAYSQGQIGPRENQSVPSIKFRLIPYQ</sequence>
<name>A0A1R7T650_9BACT</name>
<dbReference type="KEGG" id="pbas:SMSP2_02699"/>
<evidence type="ECO:0000313" key="2">
    <source>
        <dbReference type="Proteomes" id="UP000188181"/>
    </source>
</evidence>
<dbReference type="AlphaFoldDB" id="A0A1R7T650"/>
<accession>A0A1R7T650</accession>
<organism evidence="1 2">
    <name type="scientific">Limihaloglobus sulfuriphilus</name>
    <dbReference type="NCBI Taxonomy" id="1851148"/>
    <lineage>
        <taxon>Bacteria</taxon>
        <taxon>Pseudomonadati</taxon>
        <taxon>Planctomycetota</taxon>
        <taxon>Phycisphaerae</taxon>
        <taxon>Sedimentisphaerales</taxon>
        <taxon>Sedimentisphaeraceae</taxon>
        <taxon>Limihaloglobus</taxon>
    </lineage>
</organism>
<proteinExistence type="predicted"/>
<dbReference type="EMBL" id="CP019646">
    <property type="protein sequence ID" value="AQQ72316.1"/>
    <property type="molecule type" value="Genomic_DNA"/>
</dbReference>
<evidence type="ECO:0000313" key="1">
    <source>
        <dbReference type="EMBL" id="AQQ72316.1"/>
    </source>
</evidence>
<keyword evidence="2" id="KW-1185">Reference proteome</keyword>
<dbReference type="RefSeq" id="WP_146684520.1">
    <property type="nucleotide sequence ID" value="NZ_CP019646.1"/>
</dbReference>
<dbReference type="Proteomes" id="UP000188181">
    <property type="component" value="Chromosome"/>
</dbReference>
<protein>
    <submittedName>
        <fullName evidence="1">Uncharacterized protein</fullName>
    </submittedName>
</protein>
<gene>
    <name evidence="1" type="ORF">SMSP2_02699</name>
</gene>